<evidence type="ECO:0000256" key="6">
    <source>
        <dbReference type="ARBA" id="ARBA00023136"/>
    </source>
</evidence>
<dbReference type="AlphaFoldDB" id="A0A2G4YVB2"/>
<dbReference type="InterPro" id="IPR011642">
    <property type="entry name" value="Gate_dom"/>
</dbReference>
<comment type="similarity">
    <text evidence="2 7">Belongs to the concentrative nucleoside transporter (CNT) (TC 2.A.41) family.</text>
</comment>
<feature type="transmembrane region" description="Helical" evidence="7">
    <location>
        <begin position="29"/>
        <end position="49"/>
    </location>
</feature>
<dbReference type="NCBIfam" id="TIGR00804">
    <property type="entry name" value="nupC"/>
    <property type="match status" value="1"/>
</dbReference>
<dbReference type="EMBL" id="PDEM01000016">
    <property type="protein sequence ID" value="PHZ85386.1"/>
    <property type="molecule type" value="Genomic_DNA"/>
</dbReference>
<keyword evidence="4 7" id="KW-0812">Transmembrane</keyword>
<feature type="domain" description="Nucleoside transporter/FeoB GTPase Gate" evidence="10">
    <location>
        <begin position="89"/>
        <end position="187"/>
    </location>
</feature>
<comment type="caution">
    <text evidence="11">The sequence shown here is derived from an EMBL/GenBank/DDBJ whole genome shotgun (WGS) entry which is preliminary data.</text>
</comment>
<dbReference type="FunCoup" id="A0A2G4YVB2">
    <property type="interactions" value="271"/>
</dbReference>
<keyword evidence="12" id="KW-1185">Reference proteome</keyword>
<dbReference type="PANTHER" id="PTHR10590:SF4">
    <property type="entry name" value="SOLUTE CARRIER FAMILY 28 MEMBER 3"/>
    <property type="match status" value="1"/>
</dbReference>
<proteinExistence type="inferred from homology"/>
<dbReference type="RefSeq" id="WP_099472276.1">
    <property type="nucleotide sequence ID" value="NZ_CP041025.1"/>
</dbReference>
<name>A0A2G4YVB2_9PROT</name>
<gene>
    <name evidence="11" type="ORF">CRD36_08310</name>
</gene>
<feature type="transmembrane region" description="Helical" evidence="7">
    <location>
        <begin position="382"/>
        <end position="403"/>
    </location>
</feature>
<evidence type="ECO:0000259" key="8">
    <source>
        <dbReference type="Pfam" id="PF01773"/>
    </source>
</evidence>
<dbReference type="InterPro" id="IPR011657">
    <property type="entry name" value="CNT_C_dom"/>
</dbReference>
<dbReference type="OrthoDB" id="9766455at2"/>
<dbReference type="InterPro" id="IPR018270">
    <property type="entry name" value="C_nuclsd_transpt_met_bac"/>
</dbReference>
<feature type="transmembrane region" description="Helical" evidence="7">
    <location>
        <begin position="84"/>
        <end position="109"/>
    </location>
</feature>
<feature type="transmembrane region" description="Helical" evidence="7">
    <location>
        <begin position="251"/>
        <end position="273"/>
    </location>
</feature>
<comment type="subcellular location">
    <subcellularLocation>
        <location evidence="1">Cell membrane</location>
        <topology evidence="1">Multi-pass membrane protein</topology>
    </subcellularLocation>
</comment>
<feature type="transmembrane region" description="Helical" evidence="7">
    <location>
        <begin position="190"/>
        <end position="211"/>
    </location>
</feature>
<organism evidence="11 12">
    <name type="scientific">Paremcibacter congregatus</name>
    <dbReference type="NCBI Taxonomy" id="2043170"/>
    <lineage>
        <taxon>Bacteria</taxon>
        <taxon>Pseudomonadati</taxon>
        <taxon>Pseudomonadota</taxon>
        <taxon>Alphaproteobacteria</taxon>
        <taxon>Emcibacterales</taxon>
        <taxon>Emcibacteraceae</taxon>
        <taxon>Paremcibacter</taxon>
    </lineage>
</organism>
<dbReference type="InParanoid" id="A0A2G4YVB2"/>
<feature type="transmembrane region" description="Helical" evidence="7">
    <location>
        <begin position="162"/>
        <end position="183"/>
    </location>
</feature>
<evidence type="ECO:0000256" key="1">
    <source>
        <dbReference type="ARBA" id="ARBA00004651"/>
    </source>
</evidence>
<keyword evidence="7" id="KW-0813">Transport</keyword>
<protein>
    <recommendedName>
        <fullName evidence="7">Nucleoside permease</fullName>
    </recommendedName>
</protein>
<keyword evidence="5 7" id="KW-1133">Transmembrane helix</keyword>
<evidence type="ECO:0000313" key="12">
    <source>
        <dbReference type="Proteomes" id="UP000229730"/>
    </source>
</evidence>
<dbReference type="GO" id="GO:0015293">
    <property type="term" value="F:symporter activity"/>
    <property type="evidence" value="ECO:0007669"/>
    <property type="project" value="TreeGrafter"/>
</dbReference>
<evidence type="ECO:0000256" key="4">
    <source>
        <dbReference type="ARBA" id="ARBA00022692"/>
    </source>
</evidence>
<dbReference type="GO" id="GO:0005337">
    <property type="term" value="F:nucleoside transmembrane transporter activity"/>
    <property type="evidence" value="ECO:0007669"/>
    <property type="project" value="InterPro"/>
</dbReference>
<evidence type="ECO:0000256" key="5">
    <source>
        <dbReference type="ARBA" id="ARBA00022989"/>
    </source>
</evidence>
<evidence type="ECO:0000256" key="7">
    <source>
        <dbReference type="RuleBase" id="RU362018"/>
    </source>
</evidence>
<dbReference type="Proteomes" id="UP000229730">
    <property type="component" value="Unassembled WGS sequence"/>
</dbReference>
<feature type="transmembrane region" description="Helical" evidence="7">
    <location>
        <begin position="343"/>
        <end position="370"/>
    </location>
</feature>
<evidence type="ECO:0000259" key="10">
    <source>
        <dbReference type="Pfam" id="PF07670"/>
    </source>
</evidence>
<comment type="caution">
    <text evidence="7">Lacks conserved residue(s) required for the propagation of feature annotation.</text>
</comment>
<evidence type="ECO:0000256" key="3">
    <source>
        <dbReference type="ARBA" id="ARBA00022475"/>
    </source>
</evidence>
<evidence type="ECO:0000259" key="9">
    <source>
        <dbReference type="Pfam" id="PF07662"/>
    </source>
</evidence>
<dbReference type="InterPro" id="IPR008276">
    <property type="entry name" value="C_nuclsd_transpt"/>
</dbReference>
<dbReference type="Pfam" id="PF01773">
    <property type="entry name" value="Nucleos_tra2_N"/>
    <property type="match status" value="1"/>
</dbReference>
<keyword evidence="6 7" id="KW-0472">Membrane</keyword>
<feature type="domain" description="Concentrative nucleoside transporter C-terminal" evidence="9">
    <location>
        <begin position="192"/>
        <end position="399"/>
    </location>
</feature>
<dbReference type="Pfam" id="PF07662">
    <property type="entry name" value="Nucleos_tra2_C"/>
    <property type="match status" value="1"/>
</dbReference>
<sequence>MGSGFFGIILVLLLAWLLSENRKKINLRIVGSAFLLQAALATFAMYVPLGKDVLAVMSSGVQNVIDYSGYGIEFLFGDLATNKYGFLVFVRVLPVIIFISALVSVLYYLHIMQWVVMLVGGIMRKLIGTSRVESLCAAANIFLGHTESPLVVRPYLNQLSEAQLFTIMVSGMASISGAILAGYASMGVQLDYLIAASFMAAPGGLLMAKIMKPDDLTRPEPVIDIMAVEDEGRPANVIDAAASGAAAGLKIAAIIGAMLVAFVALIAMLNGMVGGLASLAGFEGITMDLILGKLLSPVMYLLGIPWQDAAAAGNLVGQKFILNEFVAYAQLQQIKDSLDPHTVIVSTFALCGFANLSSIAILLGGLGAMAPARKAEIARMGFKAVVAGFLSNMMSAALVSLLLSL</sequence>
<evidence type="ECO:0000313" key="11">
    <source>
        <dbReference type="EMBL" id="PHZ85386.1"/>
    </source>
</evidence>
<feature type="domain" description="Concentrative nucleoside transporter N-terminal" evidence="8">
    <location>
        <begin position="6"/>
        <end position="79"/>
    </location>
</feature>
<evidence type="ECO:0000256" key="2">
    <source>
        <dbReference type="ARBA" id="ARBA00009033"/>
    </source>
</evidence>
<dbReference type="PANTHER" id="PTHR10590">
    <property type="entry name" value="SODIUM/NUCLEOSIDE COTRANSPORTER"/>
    <property type="match status" value="1"/>
</dbReference>
<dbReference type="Pfam" id="PF07670">
    <property type="entry name" value="Gate"/>
    <property type="match status" value="1"/>
</dbReference>
<dbReference type="InterPro" id="IPR002668">
    <property type="entry name" value="CNT_N_dom"/>
</dbReference>
<accession>A0A2G4YVB2</accession>
<dbReference type="GO" id="GO:0005886">
    <property type="term" value="C:plasma membrane"/>
    <property type="evidence" value="ECO:0007669"/>
    <property type="project" value="UniProtKB-SubCell"/>
</dbReference>
<keyword evidence="3" id="KW-1003">Cell membrane</keyword>
<reference evidence="11 12" key="1">
    <citation type="submission" date="2017-10" db="EMBL/GenBank/DDBJ databases">
        <title>Frigbacter circumglobatus gen. nov. sp. nov., isolated from sediment cultured in situ.</title>
        <authorList>
            <person name="Zhao Z."/>
        </authorList>
    </citation>
    <scope>NUCLEOTIDE SEQUENCE [LARGE SCALE GENOMIC DNA]</scope>
    <source>
        <strain evidence="11 12">ZYL</strain>
    </source>
</reference>